<reference evidence="1 2" key="1">
    <citation type="journal article" date="2017" name="BMC Biol.">
        <title>Genomic innovations, transcriptional plasticity and gene loss underlying the evolution and divergence of two highly polyphagous and invasive Helicoverpa pest species.</title>
        <authorList>
            <person name="Pearce S.L."/>
            <person name="Clarke D.F."/>
            <person name="East P.D."/>
            <person name="Elfekih S."/>
            <person name="Gordon K.H."/>
            <person name="Jermiin L.S."/>
            <person name="McGaughran A."/>
            <person name="Oakeshott J.G."/>
            <person name="Papanikolaou A."/>
            <person name="Perera O.P."/>
            <person name="Rane R.V."/>
            <person name="Richards S."/>
            <person name="Tay W.T."/>
            <person name="Walsh T.K."/>
            <person name="Anderson A."/>
            <person name="Anderson C.J."/>
            <person name="Asgari S."/>
            <person name="Board P.G."/>
            <person name="Bretschneider A."/>
            <person name="Campbell P.M."/>
            <person name="Chertemps T."/>
            <person name="Christeller J.T."/>
            <person name="Coppin C.W."/>
            <person name="Downes S.J."/>
            <person name="Duan G."/>
            <person name="Farnsworth C.A."/>
            <person name="Good R.T."/>
            <person name="Han L.B."/>
            <person name="Han Y.C."/>
            <person name="Hatje K."/>
            <person name="Horne I."/>
            <person name="Huang Y.P."/>
            <person name="Hughes D.S."/>
            <person name="Jacquin-Joly E."/>
            <person name="James W."/>
            <person name="Jhangiani S."/>
            <person name="Kollmar M."/>
            <person name="Kuwar S.S."/>
            <person name="Li S."/>
            <person name="Liu N.Y."/>
            <person name="Maibeche M.T."/>
            <person name="Miller J.R."/>
            <person name="Montagne N."/>
            <person name="Perry T."/>
            <person name="Qu J."/>
            <person name="Song S.V."/>
            <person name="Sutton G.G."/>
            <person name="Vogel H."/>
            <person name="Walenz B.P."/>
            <person name="Xu W."/>
            <person name="Zhang H.J."/>
            <person name="Zou Z."/>
            <person name="Batterham P."/>
            <person name="Edwards O.R."/>
            <person name="Feyereisen R."/>
            <person name="Gibbs R.A."/>
            <person name="Heckel D.G."/>
            <person name="McGrath A."/>
            <person name="Robin C."/>
            <person name="Scherer S.E."/>
            <person name="Worley K.C."/>
            <person name="Wu Y.D."/>
        </authorList>
    </citation>
    <scope>NUCLEOTIDE SEQUENCE [LARGE SCALE GENOMIC DNA]</scope>
    <source>
        <strain evidence="1">Harm_GR_Male_#8</strain>
        <tissue evidence="1">Whole organism</tissue>
    </source>
</reference>
<sequence length="121" mass="13879">MWLPCIKEGMWAKPGPVFARDRKNRIFQITPTGKCCENQCMQRKWATDTTRSRHRITVIIDGIGSEGYTKSAIRYDGYRPVLRPRESRSFLLRHQILAEGSCGAGEGGLRHHVLIKGHDHY</sequence>
<dbReference type="EMBL" id="KZ149977">
    <property type="protein sequence ID" value="PZC75909.1"/>
    <property type="molecule type" value="Genomic_DNA"/>
</dbReference>
<proteinExistence type="predicted"/>
<dbReference type="Proteomes" id="UP000249218">
    <property type="component" value="Unassembled WGS sequence"/>
</dbReference>
<gene>
    <name evidence="1" type="primary">HaOG205361</name>
    <name evidence="1" type="ORF">B5X24_HaOG205361</name>
</gene>
<accession>A0A2W1BLI4</accession>
<name>A0A2W1BLI4_HELAM</name>
<keyword evidence="2" id="KW-1185">Reference proteome</keyword>
<protein>
    <submittedName>
        <fullName evidence="1">Uncharacterized protein</fullName>
    </submittedName>
</protein>
<evidence type="ECO:0000313" key="2">
    <source>
        <dbReference type="Proteomes" id="UP000249218"/>
    </source>
</evidence>
<organism evidence="1 2">
    <name type="scientific">Helicoverpa armigera</name>
    <name type="common">Cotton bollworm</name>
    <name type="synonym">Heliothis armigera</name>
    <dbReference type="NCBI Taxonomy" id="29058"/>
    <lineage>
        <taxon>Eukaryota</taxon>
        <taxon>Metazoa</taxon>
        <taxon>Ecdysozoa</taxon>
        <taxon>Arthropoda</taxon>
        <taxon>Hexapoda</taxon>
        <taxon>Insecta</taxon>
        <taxon>Pterygota</taxon>
        <taxon>Neoptera</taxon>
        <taxon>Endopterygota</taxon>
        <taxon>Lepidoptera</taxon>
        <taxon>Glossata</taxon>
        <taxon>Ditrysia</taxon>
        <taxon>Noctuoidea</taxon>
        <taxon>Noctuidae</taxon>
        <taxon>Heliothinae</taxon>
        <taxon>Helicoverpa</taxon>
    </lineage>
</organism>
<evidence type="ECO:0000313" key="1">
    <source>
        <dbReference type="EMBL" id="PZC75909.1"/>
    </source>
</evidence>
<dbReference type="AlphaFoldDB" id="A0A2W1BLI4"/>